<dbReference type="InterPro" id="IPR013726">
    <property type="entry name" value="Mitofissin"/>
</dbReference>
<keyword evidence="4" id="KW-1185">Reference proteome</keyword>
<dbReference type="OrthoDB" id="16824at2759"/>
<proteinExistence type="predicted"/>
<reference evidence="3 4" key="1">
    <citation type="journal article" date="2018" name="MBio">
        <title>Comparative Genomics Reveals the Core Gene Toolbox for the Fungus-Insect Symbiosis.</title>
        <authorList>
            <person name="Wang Y."/>
            <person name="Stata M."/>
            <person name="Wang W."/>
            <person name="Stajich J.E."/>
            <person name="White M.M."/>
            <person name="Moncalvo J.M."/>
        </authorList>
    </citation>
    <scope>NUCLEOTIDE SEQUENCE [LARGE SCALE GENOMIC DNA]</scope>
    <source>
        <strain evidence="3 4">SC-DP-2</strain>
    </source>
</reference>
<comment type="caution">
    <text evidence="3">The sequence shown here is derived from an EMBL/GenBank/DDBJ whole genome shotgun (WGS) entry which is preliminary data.</text>
</comment>
<dbReference type="STRING" id="133381.A0A2T9ZFN6"/>
<name>A0A2T9ZFN6_9FUNG</name>
<evidence type="ECO:0000313" key="2">
    <source>
        <dbReference type="EMBL" id="PVU98089.1"/>
    </source>
</evidence>
<evidence type="ECO:0000313" key="3">
    <source>
        <dbReference type="EMBL" id="PVV03413.1"/>
    </source>
</evidence>
<protein>
    <recommendedName>
        <fullName evidence="5">DUF1748-domain-containing protein</fullName>
    </recommendedName>
</protein>
<gene>
    <name evidence="3" type="ORF">BB560_002107</name>
    <name evidence="2" type="ORF">BB560_005706</name>
</gene>
<dbReference type="EMBL" id="MBFS01002400">
    <property type="protein sequence ID" value="PVU98089.1"/>
    <property type="molecule type" value="Genomic_DNA"/>
</dbReference>
<feature type="transmembrane region" description="Helical" evidence="1">
    <location>
        <begin position="6"/>
        <end position="22"/>
    </location>
</feature>
<accession>A0A2T9ZFN6</accession>
<dbReference type="EMBL" id="MBFS01000236">
    <property type="protein sequence ID" value="PVV03413.1"/>
    <property type="molecule type" value="Genomic_DNA"/>
</dbReference>
<dbReference type="Pfam" id="PF08520">
    <property type="entry name" value="Mitofissin"/>
    <property type="match status" value="1"/>
</dbReference>
<dbReference type="PANTHER" id="PTHR28075">
    <property type="entry name" value="CHROMOSOME 16, WHOLE GENOME SHOTGUN SEQUENCE"/>
    <property type="match status" value="1"/>
</dbReference>
<keyword evidence="1" id="KW-0812">Transmembrane</keyword>
<keyword evidence="1" id="KW-0472">Membrane</keyword>
<organism evidence="3 4">
    <name type="scientific">Smittium megazygosporum</name>
    <dbReference type="NCBI Taxonomy" id="133381"/>
    <lineage>
        <taxon>Eukaryota</taxon>
        <taxon>Fungi</taxon>
        <taxon>Fungi incertae sedis</taxon>
        <taxon>Zoopagomycota</taxon>
        <taxon>Kickxellomycotina</taxon>
        <taxon>Harpellomycetes</taxon>
        <taxon>Harpellales</taxon>
        <taxon>Legeriomycetaceae</taxon>
        <taxon>Smittium</taxon>
    </lineage>
</organism>
<dbReference type="AlphaFoldDB" id="A0A2T9ZFN6"/>
<sequence length="74" mass="8298">MFSQLVHIGFDLAVVAALLAGIRRTTGLTVRLNDNPSQGNVSLVRKYLDFGERTLDFIVGFMTMFPKYFVRQSG</sequence>
<dbReference type="Proteomes" id="UP000245609">
    <property type="component" value="Unassembled WGS sequence"/>
</dbReference>
<evidence type="ECO:0000256" key="1">
    <source>
        <dbReference type="SAM" id="Phobius"/>
    </source>
</evidence>
<evidence type="ECO:0000313" key="4">
    <source>
        <dbReference type="Proteomes" id="UP000245609"/>
    </source>
</evidence>
<evidence type="ECO:0008006" key="5">
    <source>
        <dbReference type="Google" id="ProtNLM"/>
    </source>
</evidence>
<dbReference type="GO" id="GO:0005737">
    <property type="term" value="C:cytoplasm"/>
    <property type="evidence" value="ECO:0007669"/>
    <property type="project" value="TreeGrafter"/>
</dbReference>
<keyword evidence="1" id="KW-1133">Transmembrane helix</keyword>
<dbReference type="PANTHER" id="PTHR28075:SF1">
    <property type="entry name" value="DUF1748-DOMAIN-CONTAINING PROTEIN"/>
    <property type="match status" value="1"/>
</dbReference>